<reference evidence="2 3" key="1">
    <citation type="submission" date="2018-05" db="EMBL/GenBank/DDBJ databases">
        <title>Genome of Sphingosinicella humi QZX222.</title>
        <authorList>
            <person name="Qiao Z."/>
            <person name="Wang G."/>
        </authorList>
    </citation>
    <scope>NUCLEOTIDE SEQUENCE [LARGE SCALE GENOMIC DNA]</scope>
    <source>
        <strain evidence="2 3">QZX222</strain>
    </source>
</reference>
<dbReference type="OrthoDB" id="9795306at2"/>
<dbReference type="SUPFAM" id="SSF54593">
    <property type="entry name" value="Glyoxalase/Bleomycin resistance protein/Dihydroxybiphenyl dioxygenase"/>
    <property type="match status" value="1"/>
</dbReference>
<evidence type="ECO:0000259" key="1">
    <source>
        <dbReference type="PROSITE" id="PS51819"/>
    </source>
</evidence>
<sequence length="154" mass="16833">MAVNPIPEGYHSVTPYLVIDGAADAIRFYSEAFGATEVLRMPMGDRVAHAEIKIGDSHVMLSDEWPDMNLLGPAKRGGATASLMVYVTDVDAAFKRALDAGATQERPVADQFWGDRMGTLVDPYGHRWTLATHIEDVSAEEMSRRMSAMASEMA</sequence>
<comment type="caution">
    <text evidence="2">The sequence shown here is derived from an EMBL/GenBank/DDBJ whole genome shotgun (WGS) entry which is preliminary data.</text>
</comment>
<dbReference type="InterPro" id="IPR004360">
    <property type="entry name" value="Glyas_Fos-R_dOase_dom"/>
</dbReference>
<protein>
    <submittedName>
        <fullName evidence="2">Glyoxalase</fullName>
    </submittedName>
</protein>
<feature type="domain" description="VOC" evidence="1">
    <location>
        <begin position="9"/>
        <end position="133"/>
    </location>
</feature>
<dbReference type="Pfam" id="PF00903">
    <property type="entry name" value="Glyoxalase"/>
    <property type="match status" value="1"/>
</dbReference>
<evidence type="ECO:0000313" key="3">
    <source>
        <dbReference type="Proteomes" id="UP000245916"/>
    </source>
</evidence>
<accession>A0A2U2J4A7</accession>
<dbReference type="Gene3D" id="3.30.720.110">
    <property type="match status" value="1"/>
</dbReference>
<dbReference type="Gene3D" id="3.30.720.120">
    <property type="match status" value="1"/>
</dbReference>
<dbReference type="PANTHER" id="PTHR34109">
    <property type="entry name" value="BNAUNNG04460D PROTEIN-RELATED"/>
    <property type="match status" value="1"/>
</dbReference>
<dbReference type="AlphaFoldDB" id="A0A2U2J4A7"/>
<dbReference type="InterPro" id="IPR029068">
    <property type="entry name" value="Glyas_Bleomycin-R_OHBP_Dase"/>
</dbReference>
<dbReference type="CDD" id="cd07246">
    <property type="entry name" value="VOC_like"/>
    <property type="match status" value="1"/>
</dbReference>
<name>A0A2U2J4A7_9SPHN</name>
<dbReference type="EMBL" id="QFFF01000001">
    <property type="protein sequence ID" value="PWG03165.1"/>
    <property type="molecule type" value="Genomic_DNA"/>
</dbReference>
<organism evidence="2 3">
    <name type="scientific">Allosphingosinicella humi</name>
    <dbReference type="NCBI Taxonomy" id="2068657"/>
    <lineage>
        <taxon>Bacteria</taxon>
        <taxon>Pseudomonadati</taxon>
        <taxon>Pseudomonadota</taxon>
        <taxon>Alphaproteobacteria</taxon>
        <taxon>Sphingomonadales</taxon>
        <taxon>Sphingomonadaceae</taxon>
        <taxon>Allosphingosinicella</taxon>
    </lineage>
</organism>
<dbReference type="PANTHER" id="PTHR34109:SF1">
    <property type="entry name" value="VOC DOMAIN-CONTAINING PROTEIN"/>
    <property type="match status" value="1"/>
</dbReference>
<keyword evidence="3" id="KW-1185">Reference proteome</keyword>
<proteinExistence type="predicted"/>
<dbReference type="InterPro" id="IPR037523">
    <property type="entry name" value="VOC_core"/>
</dbReference>
<gene>
    <name evidence="2" type="ORF">DF286_10040</name>
</gene>
<dbReference type="PROSITE" id="PS51819">
    <property type="entry name" value="VOC"/>
    <property type="match status" value="1"/>
</dbReference>
<dbReference type="RefSeq" id="WP_109271304.1">
    <property type="nucleotide sequence ID" value="NZ_QFFF01000001.1"/>
</dbReference>
<evidence type="ECO:0000313" key="2">
    <source>
        <dbReference type="EMBL" id="PWG03165.1"/>
    </source>
</evidence>
<dbReference type="Proteomes" id="UP000245916">
    <property type="component" value="Unassembled WGS sequence"/>
</dbReference>